<accession>A0A518RI25</accession>
<dbReference type="EMBL" id="CP042239">
    <property type="protein sequence ID" value="QDX27083.1"/>
    <property type="molecule type" value="Genomic_DNA"/>
</dbReference>
<evidence type="ECO:0000256" key="5">
    <source>
        <dbReference type="ARBA" id="ARBA00023136"/>
    </source>
</evidence>
<feature type="transmembrane region" description="Helical" evidence="6">
    <location>
        <begin position="394"/>
        <end position="415"/>
    </location>
</feature>
<evidence type="ECO:0000256" key="4">
    <source>
        <dbReference type="ARBA" id="ARBA00022989"/>
    </source>
</evidence>
<name>A0A518RI25_9SPHN</name>
<dbReference type="OrthoDB" id="7388052at2"/>
<dbReference type="GO" id="GO:0005886">
    <property type="term" value="C:plasma membrane"/>
    <property type="evidence" value="ECO:0007669"/>
    <property type="project" value="UniProtKB-SubCell"/>
</dbReference>
<evidence type="ECO:0000313" key="8">
    <source>
        <dbReference type="Proteomes" id="UP000318055"/>
    </source>
</evidence>
<keyword evidence="5 6" id="KW-0472">Membrane</keyword>
<sequence length="500" mass="53495">MKQNDDLNALAKGGRTNILGFALRLAARLPFLFIAGRLYGADTVGRFALAIVVVELAALLATLGLKRGLAQALASTDRPHAHVVWDGMVVAFIVSMMASAILFVFPELMFPNSGTTGLDRYLAVIVFAIAWSDVSLAALAYRHNVKATVTARAIVEPWTISIAAWGLYYVSARDGLIMAYVLSMAAALVASLIPFIRSYGLPHGWSPRVTPLLQLARRNVPLAGADAIEWGTRNIDRFILGLLFPPAIVGIYYMAQQVASLPQKLKTSFDPILGPVIARNLAAGNRVAIAHQVKQVGFWIITAQAALLLMGGIPAEGVMGVVGPQFVAGAGALCFLLAAEVLASPGAVAEAGLVYMARHRNLMVSILLLGFQAALSFALVFQMRALGWSVNVQAAGPAVALALTLALGSTIKCWMLSRLTKASVFSLRPGFVAAILVAGLVGWGFTRLPHELEWLELSVGVPAIFLVYFAVIGKWAFGPEDRQLFKKMPKSEPTLPDEKV</sequence>
<keyword evidence="8" id="KW-1185">Reference proteome</keyword>
<evidence type="ECO:0000256" key="1">
    <source>
        <dbReference type="ARBA" id="ARBA00004651"/>
    </source>
</evidence>
<keyword evidence="3 6" id="KW-0812">Transmembrane</keyword>
<evidence type="ECO:0000256" key="2">
    <source>
        <dbReference type="ARBA" id="ARBA00022475"/>
    </source>
</evidence>
<feature type="transmembrane region" description="Helical" evidence="6">
    <location>
        <begin position="457"/>
        <end position="477"/>
    </location>
</feature>
<feature type="transmembrane region" description="Helical" evidence="6">
    <location>
        <begin position="21"/>
        <end position="39"/>
    </location>
</feature>
<keyword evidence="4 6" id="KW-1133">Transmembrane helix</keyword>
<dbReference type="RefSeq" id="WP_145848316.1">
    <property type="nucleotide sequence ID" value="NZ_CP042239.1"/>
</dbReference>
<dbReference type="Proteomes" id="UP000318055">
    <property type="component" value="Chromosome"/>
</dbReference>
<dbReference type="AlphaFoldDB" id="A0A518RI25"/>
<dbReference type="InterPro" id="IPR050833">
    <property type="entry name" value="Poly_Biosynth_Transport"/>
</dbReference>
<feature type="transmembrane region" description="Helical" evidence="6">
    <location>
        <begin position="177"/>
        <end position="196"/>
    </location>
</feature>
<evidence type="ECO:0000313" key="7">
    <source>
        <dbReference type="EMBL" id="QDX27083.1"/>
    </source>
</evidence>
<dbReference type="Pfam" id="PF13440">
    <property type="entry name" value="Polysacc_synt_3"/>
    <property type="match status" value="1"/>
</dbReference>
<proteinExistence type="predicted"/>
<feature type="transmembrane region" description="Helical" evidence="6">
    <location>
        <begin position="427"/>
        <end position="445"/>
    </location>
</feature>
<feature type="transmembrane region" description="Helical" evidence="6">
    <location>
        <begin position="45"/>
        <end position="63"/>
    </location>
</feature>
<dbReference type="PANTHER" id="PTHR30250:SF11">
    <property type="entry name" value="O-ANTIGEN TRANSPORTER-RELATED"/>
    <property type="match status" value="1"/>
</dbReference>
<protein>
    <submittedName>
        <fullName evidence="7">Lipopolysaccharide biosynthesis protein</fullName>
    </submittedName>
</protein>
<comment type="subcellular location">
    <subcellularLocation>
        <location evidence="1">Cell membrane</location>
        <topology evidence="1">Multi-pass membrane protein</topology>
    </subcellularLocation>
</comment>
<evidence type="ECO:0000256" key="6">
    <source>
        <dbReference type="SAM" id="Phobius"/>
    </source>
</evidence>
<gene>
    <name evidence="7" type="ORF">FPZ54_14420</name>
</gene>
<dbReference type="KEGG" id="ssua:FPZ54_14420"/>
<dbReference type="PANTHER" id="PTHR30250">
    <property type="entry name" value="PST FAMILY PREDICTED COLANIC ACID TRANSPORTER"/>
    <property type="match status" value="1"/>
</dbReference>
<organism evidence="7 8">
    <name type="scientific">Sphingomonas suaedae</name>
    <dbReference type="NCBI Taxonomy" id="2599297"/>
    <lineage>
        <taxon>Bacteria</taxon>
        <taxon>Pseudomonadati</taxon>
        <taxon>Pseudomonadota</taxon>
        <taxon>Alphaproteobacteria</taxon>
        <taxon>Sphingomonadales</taxon>
        <taxon>Sphingomonadaceae</taxon>
        <taxon>Sphingomonas</taxon>
    </lineage>
</organism>
<feature type="transmembrane region" description="Helical" evidence="6">
    <location>
        <begin position="83"/>
        <end position="105"/>
    </location>
</feature>
<feature type="transmembrane region" description="Helical" evidence="6">
    <location>
        <begin position="361"/>
        <end position="382"/>
    </location>
</feature>
<evidence type="ECO:0000256" key="3">
    <source>
        <dbReference type="ARBA" id="ARBA00022692"/>
    </source>
</evidence>
<feature type="transmembrane region" description="Helical" evidence="6">
    <location>
        <begin position="296"/>
        <end position="314"/>
    </location>
</feature>
<reference evidence="7 8" key="1">
    <citation type="submission" date="2019-07" db="EMBL/GenBank/DDBJ databases">
        <title>Sphingomonas alkalisoli sp. nov., isolated from rhizosphere soil of Suaedae salsa.</title>
        <authorList>
            <person name="Zhang H."/>
            <person name="Xu L."/>
            <person name="Zhang J.-X."/>
            <person name="Sun J.-Q."/>
        </authorList>
    </citation>
    <scope>NUCLEOTIDE SEQUENCE [LARGE SCALE GENOMIC DNA]</scope>
    <source>
        <strain evidence="7 8">XS-10</strain>
    </source>
</reference>
<feature type="transmembrane region" description="Helical" evidence="6">
    <location>
        <begin position="326"/>
        <end position="349"/>
    </location>
</feature>
<keyword evidence="2" id="KW-1003">Cell membrane</keyword>
<feature type="transmembrane region" description="Helical" evidence="6">
    <location>
        <begin position="121"/>
        <end position="141"/>
    </location>
</feature>